<sequence length="291" mass="32637">MISIIIASVNGLQLENVKKNIADTIGVPYELFSFDNIDGTKGLCELYNSGAAKAKYNILCFMHEDVELLTSNWGAKVCEIMHDETIGLLGVAGSTYKALTPSGCAFAGNEAKTNKVNIIQRYKYNTGVTKKEYFNSENEQLTQVACIDGVWMCARKSITTANKFDENTLPLFHGYDIDFSLQVARKHKVMVTFDILIDHFSEGNYSADWLKSAIQISLKHQQQLPLNVANLDAIEVARGEKMACKALLKMLSAENYNALAKTGVFWKCRLYRVLGFPRFLLFNLKIIIGRY</sequence>
<feature type="domain" description="Streptomycin biosynthesis protein StrF" evidence="1">
    <location>
        <begin position="23"/>
        <end position="191"/>
    </location>
</feature>
<accession>A0A3N0BLI4</accession>
<evidence type="ECO:0000313" key="2">
    <source>
        <dbReference type="EMBL" id="RNL49619.1"/>
    </source>
</evidence>
<dbReference type="Pfam" id="PF13712">
    <property type="entry name" value="Glyco_tranf_2_5"/>
    <property type="match status" value="1"/>
</dbReference>
<keyword evidence="3" id="KW-1185">Reference proteome</keyword>
<dbReference type="Proteomes" id="UP000274046">
    <property type="component" value="Unassembled WGS sequence"/>
</dbReference>
<dbReference type="InterPro" id="IPR059123">
    <property type="entry name" value="StrF_dom"/>
</dbReference>
<dbReference type="AlphaFoldDB" id="A0A3N0BLI4"/>
<organism evidence="2 3">
    <name type="scientific">Pedobacter jejuensis</name>
    <dbReference type="NCBI Taxonomy" id="1268550"/>
    <lineage>
        <taxon>Bacteria</taxon>
        <taxon>Pseudomonadati</taxon>
        <taxon>Bacteroidota</taxon>
        <taxon>Sphingobacteriia</taxon>
        <taxon>Sphingobacteriales</taxon>
        <taxon>Sphingobacteriaceae</taxon>
        <taxon>Pedobacter</taxon>
    </lineage>
</organism>
<dbReference type="RefSeq" id="WP_123207520.1">
    <property type="nucleotide sequence ID" value="NZ_RBEE01000045.1"/>
</dbReference>
<evidence type="ECO:0000313" key="3">
    <source>
        <dbReference type="Proteomes" id="UP000274046"/>
    </source>
</evidence>
<gene>
    <name evidence="2" type="ORF">D7004_19595</name>
</gene>
<evidence type="ECO:0000259" key="1">
    <source>
        <dbReference type="Pfam" id="PF13712"/>
    </source>
</evidence>
<dbReference type="InterPro" id="IPR029044">
    <property type="entry name" value="Nucleotide-diphossugar_trans"/>
</dbReference>
<dbReference type="SUPFAM" id="SSF53448">
    <property type="entry name" value="Nucleotide-diphospho-sugar transferases"/>
    <property type="match status" value="1"/>
</dbReference>
<comment type="caution">
    <text evidence="2">The sequence shown here is derived from an EMBL/GenBank/DDBJ whole genome shotgun (WGS) entry which is preliminary data.</text>
</comment>
<proteinExistence type="predicted"/>
<dbReference type="Gene3D" id="3.90.550.10">
    <property type="entry name" value="Spore Coat Polysaccharide Biosynthesis Protein SpsA, Chain A"/>
    <property type="match status" value="1"/>
</dbReference>
<name>A0A3N0BLI4_9SPHI</name>
<dbReference type="EMBL" id="RBEE01000045">
    <property type="protein sequence ID" value="RNL49619.1"/>
    <property type="molecule type" value="Genomic_DNA"/>
</dbReference>
<reference evidence="2 3" key="1">
    <citation type="submission" date="2018-10" db="EMBL/GenBank/DDBJ databases">
        <title>Genome sequencing of Pedobacter jejuensis TNB23.</title>
        <authorList>
            <person name="Cho Y.-J."/>
            <person name="Cho A."/>
            <person name="Kim O.-S."/>
        </authorList>
    </citation>
    <scope>NUCLEOTIDE SEQUENCE [LARGE SCALE GENOMIC DNA]</scope>
    <source>
        <strain evidence="2 3">TNB23</strain>
    </source>
</reference>
<protein>
    <recommendedName>
        <fullName evidence="1">Streptomycin biosynthesis protein StrF domain-containing protein</fullName>
    </recommendedName>
</protein>
<dbReference type="OrthoDB" id="7851643at2"/>